<comment type="subcellular location">
    <subcellularLocation>
        <location evidence="1">Cell envelope</location>
    </subcellularLocation>
</comment>
<dbReference type="InterPro" id="IPR036686">
    <property type="entry name" value="Class_II_Hydrophobin_sf"/>
</dbReference>
<accession>A0AAN7BCB9</accession>
<protein>
    <recommendedName>
        <fullName evidence="6">Hydrophobin</fullName>
    </recommendedName>
</protein>
<evidence type="ECO:0008006" key="6">
    <source>
        <dbReference type="Google" id="ProtNLM"/>
    </source>
</evidence>
<dbReference type="Gene3D" id="3.20.120.10">
    <property type="entry name" value="Hydrophobin"/>
    <property type="match status" value="1"/>
</dbReference>
<dbReference type="Pfam" id="PF06766">
    <property type="entry name" value="Hydrophobin_2"/>
    <property type="match status" value="1"/>
</dbReference>
<gene>
    <name evidence="4" type="ORF">QBC38DRAFT_494009</name>
</gene>
<evidence type="ECO:0000256" key="1">
    <source>
        <dbReference type="ARBA" id="ARBA00004196"/>
    </source>
</evidence>
<evidence type="ECO:0000256" key="3">
    <source>
        <dbReference type="ARBA" id="ARBA00023157"/>
    </source>
</evidence>
<dbReference type="Proteomes" id="UP001301958">
    <property type="component" value="Unassembled WGS sequence"/>
</dbReference>
<name>A0AAN7BCB9_9PEZI</name>
<dbReference type="GO" id="GO:0005576">
    <property type="term" value="C:extracellular region"/>
    <property type="evidence" value="ECO:0007669"/>
    <property type="project" value="InterPro"/>
</dbReference>
<evidence type="ECO:0000313" key="4">
    <source>
        <dbReference type="EMBL" id="KAK4220566.1"/>
    </source>
</evidence>
<sequence length="124" mass="13206">MILRASKLLSVAFNSWTCLTRYPTSTINMKVTITLLPFFLGLSLGSEDASHRQTAAPLCFAGATDPKCCSEVLTGILVACSDTTPTPVDRAAFRSTCTGLKKQVKCCQSVVLGVGVRCVDPFAN</sequence>
<keyword evidence="5" id="KW-1185">Reference proteome</keyword>
<dbReference type="InterPro" id="IPR010636">
    <property type="entry name" value="Class_II_hydrophobin"/>
</dbReference>
<proteinExistence type="inferred from homology"/>
<dbReference type="EMBL" id="MU865711">
    <property type="protein sequence ID" value="KAK4220566.1"/>
    <property type="molecule type" value="Genomic_DNA"/>
</dbReference>
<dbReference type="AlphaFoldDB" id="A0AAN7BCB9"/>
<evidence type="ECO:0000256" key="2">
    <source>
        <dbReference type="ARBA" id="ARBA00009576"/>
    </source>
</evidence>
<comment type="caution">
    <text evidence="4">The sequence shown here is derived from an EMBL/GenBank/DDBJ whole genome shotgun (WGS) entry which is preliminary data.</text>
</comment>
<comment type="similarity">
    <text evidence="2">Belongs to the cerato-ulmin hydrophobin family.</text>
</comment>
<reference evidence="4" key="1">
    <citation type="journal article" date="2023" name="Mol. Phylogenet. Evol.">
        <title>Genome-scale phylogeny and comparative genomics of the fungal order Sordariales.</title>
        <authorList>
            <person name="Hensen N."/>
            <person name="Bonometti L."/>
            <person name="Westerberg I."/>
            <person name="Brannstrom I.O."/>
            <person name="Guillou S."/>
            <person name="Cros-Aarteil S."/>
            <person name="Calhoun S."/>
            <person name="Haridas S."/>
            <person name="Kuo A."/>
            <person name="Mondo S."/>
            <person name="Pangilinan J."/>
            <person name="Riley R."/>
            <person name="LaButti K."/>
            <person name="Andreopoulos B."/>
            <person name="Lipzen A."/>
            <person name="Chen C."/>
            <person name="Yan M."/>
            <person name="Daum C."/>
            <person name="Ng V."/>
            <person name="Clum A."/>
            <person name="Steindorff A."/>
            <person name="Ohm R.A."/>
            <person name="Martin F."/>
            <person name="Silar P."/>
            <person name="Natvig D.O."/>
            <person name="Lalanne C."/>
            <person name="Gautier V."/>
            <person name="Ament-Velasquez S.L."/>
            <person name="Kruys A."/>
            <person name="Hutchinson M.I."/>
            <person name="Powell A.J."/>
            <person name="Barry K."/>
            <person name="Miller A.N."/>
            <person name="Grigoriev I.V."/>
            <person name="Debuchy R."/>
            <person name="Gladieux P."/>
            <person name="Hiltunen Thoren M."/>
            <person name="Johannesson H."/>
        </authorList>
    </citation>
    <scope>NUCLEOTIDE SEQUENCE</scope>
    <source>
        <strain evidence="4">CBS 990.96</strain>
    </source>
</reference>
<keyword evidence="3" id="KW-1015">Disulfide bond</keyword>
<reference evidence="4" key="2">
    <citation type="submission" date="2023-05" db="EMBL/GenBank/DDBJ databases">
        <authorList>
            <consortium name="Lawrence Berkeley National Laboratory"/>
            <person name="Steindorff A."/>
            <person name="Hensen N."/>
            <person name="Bonometti L."/>
            <person name="Westerberg I."/>
            <person name="Brannstrom I.O."/>
            <person name="Guillou S."/>
            <person name="Cros-Aarteil S."/>
            <person name="Calhoun S."/>
            <person name="Haridas S."/>
            <person name="Kuo A."/>
            <person name="Mondo S."/>
            <person name="Pangilinan J."/>
            <person name="Riley R."/>
            <person name="Labutti K."/>
            <person name="Andreopoulos B."/>
            <person name="Lipzen A."/>
            <person name="Chen C."/>
            <person name="Yanf M."/>
            <person name="Daum C."/>
            <person name="Ng V."/>
            <person name="Clum A."/>
            <person name="Ohm R."/>
            <person name="Martin F."/>
            <person name="Silar P."/>
            <person name="Natvig D."/>
            <person name="Lalanne C."/>
            <person name="Gautier V."/>
            <person name="Ament-Velasquez S.L."/>
            <person name="Kruys A."/>
            <person name="Hutchinson M.I."/>
            <person name="Powell A.J."/>
            <person name="Barry K."/>
            <person name="Miller A.N."/>
            <person name="Grigoriev I.V."/>
            <person name="Debuchy R."/>
            <person name="Gladieux P."/>
            <person name="Thoren M.H."/>
            <person name="Johannesson H."/>
        </authorList>
    </citation>
    <scope>NUCLEOTIDE SEQUENCE</scope>
    <source>
        <strain evidence="4">CBS 990.96</strain>
    </source>
</reference>
<organism evidence="4 5">
    <name type="scientific">Podospora fimiseda</name>
    <dbReference type="NCBI Taxonomy" id="252190"/>
    <lineage>
        <taxon>Eukaryota</taxon>
        <taxon>Fungi</taxon>
        <taxon>Dikarya</taxon>
        <taxon>Ascomycota</taxon>
        <taxon>Pezizomycotina</taxon>
        <taxon>Sordariomycetes</taxon>
        <taxon>Sordariomycetidae</taxon>
        <taxon>Sordariales</taxon>
        <taxon>Podosporaceae</taxon>
        <taxon>Podospora</taxon>
    </lineage>
</organism>
<dbReference type="SUPFAM" id="SSF101751">
    <property type="entry name" value="Hydrophobin II, HfbII"/>
    <property type="match status" value="1"/>
</dbReference>
<evidence type="ECO:0000313" key="5">
    <source>
        <dbReference type="Proteomes" id="UP001301958"/>
    </source>
</evidence>